<dbReference type="AlphaFoldDB" id="A0A388TEI1"/>
<name>A0A388TEI1_9BACT</name>
<evidence type="ECO:0000313" key="2">
    <source>
        <dbReference type="EMBL" id="GBR75394.1"/>
    </source>
</evidence>
<gene>
    <name evidence="2" type="ORF">NO2_0074</name>
</gene>
<dbReference type="SUPFAM" id="SSF51126">
    <property type="entry name" value="Pectin lyase-like"/>
    <property type="match status" value="1"/>
</dbReference>
<keyword evidence="3" id="KW-1185">Reference proteome</keyword>
<evidence type="ECO:0008006" key="4">
    <source>
        <dbReference type="Google" id="ProtNLM"/>
    </source>
</evidence>
<dbReference type="InterPro" id="IPR011050">
    <property type="entry name" value="Pectin_lyase_fold/virulence"/>
</dbReference>
<dbReference type="SMART" id="SM00710">
    <property type="entry name" value="PbH1"/>
    <property type="match status" value="6"/>
</dbReference>
<protein>
    <recommendedName>
        <fullName evidence="4">Right handed beta helix domain-containing protein</fullName>
    </recommendedName>
</protein>
<feature type="signal peptide" evidence="1">
    <location>
        <begin position="1"/>
        <end position="20"/>
    </location>
</feature>
<evidence type="ECO:0000256" key="1">
    <source>
        <dbReference type="SAM" id="SignalP"/>
    </source>
</evidence>
<dbReference type="Proteomes" id="UP000275925">
    <property type="component" value="Unassembled WGS sequence"/>
</dbReference>
<dbReference type="InterPro" id="IPR013783">
    <property type="entry name" value="Ig-like_fold"/>
</dbReference>
<dbReference type="EMBL" id="BGZO01000001">
    <property type="protein sequence ID" value="GBR75394.1"/>
    <property type="molecule type" value="Genomic_DNA"/>
</dbReference>
<sequence length="824" mass="87963">MKKLGKILILGLTLAGLLIADVTTSNPSNYALSGVHNSVSITGTGTVTLGSGGVEIGTLYINGTGSGITITGGQLIRVKNAIYLKNVRFNNISGISALGSPEGGADNTAVFLERVRIRATGTPLSAYNKKVTARFCTFETTSSDPNYNPVKLMFNASAAQDVRTQILEFCYFKKGPSSPKDQYHINEVYNGVLAANWNYSLEGSYFYESSRSFKTDGKINTTSFFRAILNSGTDPVDGVLKAYLSSSTPPMYDKIIPPNIEIRLYGTLPAGKKLWLGYNDYTKTFEGGSTLICDSGGIKIGVAGNNGTGGEFQSRGAVQNKIRGSLTLYGRGHIITNTEFDDASGALTNYASATSITGNIFGANITTRALYIREPSAGGGNYSDNVFRNSSEGINVASDSNAAPVIQRNTFENFTSTAIRVSEGKPTITNNSLKYSVNGIYISGGAPSFTSNTVVGNNTTGSDPLVTYSAVRVTGGSPTVKQNTFSGYANNEAVRLTDGVFAASGSFENNNFTDANPQVYAPSSSTTYMLERNYWGAATPATANFTGSGAIDYEPWLNAASGTATSRKAEIPYLDNAGQENIELTNPPTKVAFFLNDIGYHNGTPLQYQFRMADSQAGLSAATIVTSGNYKTNASSSIKHSLDSSLVRGKTYYWQVRAQNALDGQGWSDWTSPVWFKISLPELDLTLSAWNALTGGAEITQQSAGGKIYYRHVFKNLNSSTMSPITLTLTAILPDDVYWSGELRMEGLTAANGSVTIKAYDNSAGSGTPQTYTATLTGDTNINYNTAPLSISQADIYRYRRFDITITTLASKGGGTFAYGSLVK</sequence>
<keyword evidence="1" id="KW-0732">Signal</keyword>
<proteinExistence type="predicted"/>
<reference evidence="2 3" key="1">
    <citation type="journal article" date="2019" name="ISME J.">
        <title>Genome analyses of uncultured TG2/ZB3 bacteria in 'Margulisbacteria' specifically attached to ectosymbiotic spirochetes of protists in the termite gut.</title>
        <authorList>
            <person name="Utami Y.D."/>
            <person name="Kuwahara H."/>
            <person name="Igai K."/>
            <person name="Murakami T."/>
            <person name="Sugaya K."/>
            <person name="Morikawa T."/>
            <person name="Nagura Y."/>
            <person name="Yuki M."/>
            <person name="Deevong P."/>
            <person name="Inoue T."/>
            <person name="Kihara K."/>
            <person name="Lo N."/>
            <person name="Yamada A."/>
            <person name="Ohkuma M."/>
            <person name="Hongoh Y."/>
        </authorList>
    </citation>
    <scope>NUCLEOTIDE SEQUENCE [LARGE SCALE GENOMIC DNA]</scope>
    <source>
        <strain evidence="2">NkOx7-02</strain>
    </source>
</reference>
<accession>A0A388TEI1</accession>
<dbReference type="InterPro" id="IPR006626">
    <property type="entry name" value="PbH1"/>
</dbReference>
<dbReference type="Gene3D" id="2.60.40.10">
    <property type="entry name" value="Immunoglobulins"/>
    <property type="match status" value="1"/>
</dbReference>
<organism evidence="2 3">
    <name type="scientific">Candidatus Termititenax persephonae</name>
    <dbReference type="NCBI Taxonomy" id="2218525"/>
    <lineage>
        <taxon>Bacteria</taxon>
        <taxon>Bacillati</taxon>
        <taxon>Candidatus Margulisiibacteriota</taxon>
        <taxon>Candidatus Termititenacia</taxon>
        <taxon>Candidatus Termititenacales</taxon>
        <taxon>Candidatus Termititenacaceae</taxon>
        <taxon>Candidatus Termititenax</taxon>
    </lineage>
</organism>
<evidence type="ECO:0000313" key="3">
    <source>
        <dbReference type="Proteomes" id="UP000275925"/>
    </source>
</evidence>
<comment type="caution">
    <text evidence="2">The sequence shown here is derived from an EMBL/GenBank/DDBJ whole genome shotgun (WGS) entry which is preliminary data.</text>
</comment>
<feature type="chain" id="PRO_5017435185" description="Right handed beta helix domain-containing protein" evidence="1">
    <location>
        <begin position="21"/>
        <end position="824"/>
    </location>
</feature>